<evidence type="ECO:0000256" key="1">
    <source>
        <dbReference type="SAM" id="MobiDB-lite"/>
    </source>
</evidence>
<organism evidence="2 3">
    <name type="scientific">Coprinellus micaceus</name>
    <name type="common">Glistening ink-cap mushroom</name>
    <name type="synonym">Coprinus micaceus</name>
    <dbReference type="NCBI Taxonomy" id="71717"/>
    <lineage>
        <taxon>Eukaryota</taxon>
        <taxon>Fungi</taxon>
        <taxon>Dikarya</taxon>
        <taxon>Basidiomycota</taxon>
        <taxon>Agaricomycotina</taxon>
        <taxon>Agaricomycetes</taxon>
        <taxon>Agaricomycetidae</taxon>
        <taxon>Agaricales</taxon>
        <taxon>Agaricineae</taxon>
        <taxon>Psathyrellaceae</taxon>
        <taxon>Coprinellus</taxon>
    </lineage>
</organism>
<dbReference type="Proteomes" id="UP000298030">
    <property type="component" value="Unassembled WGS sequence"/>
</dbReference>
<accession>A0A4Y7S798</accession>
<proteinExistence type="predicted"/>
<gene>
    <name evidence="2" type="ORF">FA13DRAFT_1720681</name>
</gene>
<keyword evidence="3" id="KW-1185">Reference proteome</keyword>
<dbReference type="AlphaFoldDB" id="A0A4Y7S798"/>
<feature type="compositionally biased region" description="Acidic residues" evidence="1">
    <location>
        <begin position="300"/>
        <end position="310"/>
    </location>
</feature>
<comment type="caution">
    <text evidence="2">The sequence shown here is derived from an EMBL/GenBank/DDBJ whole genome shotgun (WGS) entry which is preliminary data.</text>
</comment>
<reference evidence="2 3" key="1">
    <citation type="journal article" date="2019" name="Nat. Ecol. Evol.">
        <title>Megaphylogeny resolves global patterns of mushroom evolution.</title>
        <authorList>
            <person name="Varga T."/>
            <person name="Krizsan K."/>
            <person name="Foldi C."/>
            <person name="Dima B."/>
            <person name="Sanchez-Garcia M."/>
            <person name="Sanchez-Ramirez S."/>
            <person name="Szollosi G.J."/>
            <person name="Szarkandi J.G."/>
            <person name="Papp V."/>
            <person name="Albert L."/>
            <person name="Andreopoulos W."/>
            <person name="Angelini C."/>
            <person name="Antonin V."/>
            <person name="Barry K.W."/>
            <person name="Bougher N.L."/>
            <person name="Buchanan P."/>
            <person name="Buyck B."/>
            <person name="Bense V."/>
            <person name="Catcheside P."/>
            <person name="Chovatia M."/>
            <person name="Cooper J."/>
            <person name="Damon W."/>
            <person name="Desjardin D."/>
            <person name="Finy P."/>
            <person name="Geml J."/>
            <person name="Haridas S."/>
            <person name="Hughes K."/>
            <person name="Justo A."/>
            <person name="Karasinski D."/>
            <person name="Kautmanova I."/>
            <person name="Kiss B."/>
            <person name="Kocsube S."/>
            <person name="Kotiranta H."/>
            <person name="LaButti K.M."/>
            <person name="Lechner B.E."/>
            <person name="Liimatainen K."/>
            <person name="Lipzen A."/>
            <person name="Lukacs Z."/>
            <person name="Mihaltcheva S."/>
            <person name="Morgado L.N."/>
            <person name="Niskanen T."/>
            <person name="Noordeloos M.E."/>
            <person name="Ohm R.A."/>
            <person name="Ortiz-Santana B."/>
            <person name="Ovrebo C."/>
            <person name="Racz N."/>
            <person name="Riley R."/>
            <person name="Savchenko A."/>
            <person name="Shiryaev A."/>
            <person name="Soop K."/>
            <person name="Spirin V."/>
            <person name="Szebenyi C."/>
            <person name="Tomsovsky M."/>
            <person name="Tulloss R.E."/>
            <person name="Uehling J."/>
            <person name="Grigoriev I.V."/>
            <person name="Vagvolgyi C."/>
            <person name="Papp T."/>
            <person name="Martin F.M."/>
            <person name="Miettinen O."/>
            <person name="Hibbett D.S."/>
            <person name="Nagy L.G."/>
        </authorList>
    </citation>
    <scope>NUCLEOTIDE SEQUENCE [LARGE SCALE GENOMIC DNA]</scope>
    <source>
        <strain evidence="2 3">FP101781</strain>
    </source>
</reference>
<protein>
    <submittedName>
        <fullName evidence="2">Uncharacterized protein</fullName>
    </submittedName>
</protein>
<dbReference type="OrthoDB" id="3121124at2759"/>
<evidence type="ECO:0000313" key="3">
    <source>
        <dbReference type="Proteomes" id="UP000298030"/>
    </source>
</evidence>
<evidence type="ECO:0000313" key="2">
    <source>
        <dbReference type="EMBL" id="TEB17151.1"/>
    </source>
</evidence>
<sequence>MEVVDLILDSYVTLYPRSRGKVVALSRPMRKRHRYPWSVEIYGSRPLIPASSPSRGKLVVLRSHLRRFLEDLSSFSSVFLDNTTFGEIENINIHLPFDTDAIVPLLRAAAKCFKRLKHLKFSAWGDVVDLEGFMRDVGRVGSGFAGTTSLTLSLSAWDVVLPTSYQAWHRPSFFRNLAPYSNVTCLKLRTGLPMFSTPPSNYPAPSTGIGRTQKTPQEIALERANLQEKWLENLRKKLPVLTELYLAESQDDELGTRTVWFKTAEGWEERVWALPGAEDAAYRQGRTTRKANFDPWGSDGEWEELDERGW</sequence>
<name>A0A4Y7S798_COPMI</name>
<feature type="region of interest" description="Disordered" evidence="1">
    <location>
        <begin position="290"/>
        <end position="310"/>
    </location>
</feature>
<dbReference type="EMBL" id="QPFP01000310">
    <property type="protein sequence ID" value="TEB17151.1"/>
    <property type="molecule type" value="Genomic_DNA"/>
</dbReference>